<accession>A0A1G4AXJ0</accession>
<dbReference type="STRING" id="1209926.A0A1G4AXJ0"/>
<proteinExistence type="predicted"/>
<evidence type="ECO:0000313" key="3">
    <source>
        <dbReference type="Proteomes" id="UP000176998"/>
    </source>
</evidence>
<feature type="domain" description="Aminoglycoside phosphotransferase" evidence="1">
    <location>
        <begin position="100"/>
        <end position="243"/>
    </location>
</feature>
<keyword evidence="3" id="KW-1185">Reference proteome</keyword>
<gene>
    <name evidence="2" type="ORF">CORC01_10778</name>
</gene>
<dbReference type="InterPro" id="IPR002575">
    <property type="entry name" value="Aminoglycoside_PTrfase"/>
</dbReference>
<dbReference type="SUPFAM" id="SSF56112">
    <property type="entry name" value="Protein kinase-like (PK-like)"/>
    <property type="match status" value="1"/>
</dbReference>
<dbReference type="AlphaFoldDB" id="A0A1G4AXJ0"/>
<dbReference type="GeneID" id="34563915"/>
<evidence type="ECO:0000313" key="2">
    <source>
        <dbReference type="EMBL" id="OHE93879.1"/>
    </source>
</evidence>
<reference evidence="2 3" key="1">
    <citation type="submission" date="2016-09" db="EMBL/GenBank/DDBJ databases">
        <authorList>
            <person name="Capua I."/>
            <person name="De Benedictis P."/>
            <person name="Joannis T."/>
            <person name="Lombin L.H."/>
            <person name="Cattoli G."/>
        </authorList>
    </citation>
    <scope>NUCLEOTIDE SEQUENCE [LARGE SCALE GENOMIC DNA]</scope>
    <source>
        <strain evidence="2 3">IMI 309357</strain>
    </source>
</reference>
<dbReference type="OrthoDB" id="4799953at2759"/>
<sequence length="342" mass="38962">MDISMYAADAEGIDALSIHQIANFFVQTSPVTKADCHSRAQSITGGEISPTLVQGETSYTVAADIVPPKAIQFRKSKLDLELLACARQIYGEFVPSCEQRGELGGLHVYEMEFVRGVALSRFQRQLFAPQMKYQLLRTVQDLARFFALAWINKPLPHRASHDAHELFVHYSSILDQLSRSLPERFQQKLGNVRQSLPLLFRHQYAMTINHDDLFEMNVHIDQETGQITGIVDWADAKIAPFGTSLWGLETLLGIQTASSWLFHPDHLYLRKEFWKIFYEVTGDMSEDDRQAVEIGRIFGLFRIYGFDIAPEKEGAKPLKEGDDGLVYLEALCLYSDREDHFQ</sequence>
<dbReference type="RefSeq" id="XP_022471043.1">
    <property type="nucleotide sequence ID" value="XM_022622405.1"/>
</dbReference>
<evidence type="ECO:0000259" key="1">
    <source>
        <dbReference type="Pfam" id="PF01636"/>
    </source>
</evidence>
<dbReference type="Proteomes" id="UP000176998">
    <property type="component" value="Unassembled WGS sequence"/>
</dbReference>
<name>A0A1G4AXJ0_9PEZI</name>
<protein>
    <recommendedName>
        <fullName evidence="1">Aminoglycoside phosphotransferase domain-containing protein</fullName>
    </recommendedName>
</protein>
<dbReference type="Gene3D" id="3.90.1200.10">
    <property type="match status" value="1"/>
</dbReference>
<comment type="caution">
    <text evidence="2">The sequence shown here is derived from an EMBL/GenBank/DDBJ whole genome shotgun (WGS) entry which is preliminary data.</text>
</comment>
<dbReference type="EMBL" id="MJBS01000110">
    <property type="protein sequence ID" value="OHE93879.1"/>
    <property type="molecule type" value="Genomic_DNA"/>
</dbReference>
<dbReference type="InterPro" id="IPR011009">
    <property type="entry name" value="Kinase-like_dom_sf"/>
</dbReference>
<organism evidence="2 3">
    <name type="scientific">Colletotrichum orchidophilum</name>
    <dbReference type="NCBI Taxonomy" id="1209926"/>
    <lineage>
        <taxon>Eukaryota</taxon>
        <taxon>Fungi</taxon>
        <taxon>Dikarya</taxon>
        <taxon>Ascomycota</taxon>
        <taxon>Pezizomycotina</taxon>
        <taxon>Sordariomycetes</taxon>
        <taxon>Hypocreomycetidae</taxon>
        <taxon>Glomerellales</taxon>
        <taxon>Glomerellaceae</taxon>
        <taxon>Colletotrichum</taxon>
    </lineage>
</organism>
<dbReference type="Pfam" id="PF01636">
    <property type="entry name" value="APH"/>
    <property type="match status" value="1"/>
</dbReference>